<reference evidence="11 12" key="1">
    <citation type="submission" date="2020-07" db="EMBL/GenBank/DDBJ databases">
        <title>Genomic Encyclopedia of Type Strains, Phase IV (KMG-IV): sequencing the most valuable type-strain genomes for metagenomic binning, comparative biology and taxonomic classification.</title>
        <authorList>
            <person name="Goeker M."/>
        </authorList>
    </citation>
    <scope>NUCLEOTIDE SEQUENCE [LARGE SCALE GENOMIC DNA]</scope>
    <source>
        <strain evidence="11 12">DSM 17721</strain>
    </source>
</reference>
<dbReference type="AlphaFoldDB" id="A0A7W0C749"/>
<feature type="domain" description="Tripartite ATP-independent periplasmic transporters DctQ component" evidence="10">
    <location>
        <begin position="29"/>
        <end position="161"/>
    </location>
</feature>
<evidence type="ECO:0000256" key="7">
    <source>
        <dbReference type="ARBA" id="ARBA00023136"/>
    </source>
</evidence>
<dbReference type="Pfam" id="PF04290">
    <property type="entry name" value="DctQ"/>
    <property type="match status" value="1"/>
</dbReference>
<name>A0A7W0C749_9BACT</name>
<feature type="transmembrane region" description="Helical" evidence="9">
    <location>
        <begin position="49"/>
        <end position="70"/>
    </location>
</feature>
<evidence type="ECO:0000256" key="6">
    <source>
        <dbReference type="ARBA" id="ARBA00022989"/>
    </source>
</evidence>
<evidence type="ECO:0000259" key="10">
    <source>
        <dbReference type="Pfam" id="PF04290"/>
    </source>
</evidence>
<dbReference type="GO" id="GO:0005886">
    <property type="term" value="C:plasma membrane"/>
    <property type="evidence" value="ECO:0007669"/>
    <property type="project" value="UniProtKB-SubCell"/>
</dbReference>
<dbReference type="InterPro" id="IPR055348">
    <property type="entry name" value="DctQ"/>
</dbReference>
<dbReference type="EMBL" id="JACDUS010000001">
    <property type="protein sequence ID" value="MBA2880362.1"/>
    <property type="molecule type" value="Genomic_DNA"/>
</dbReference>
<evidence type="ECO:0000313" key="12">
    <source>
        <dbReference type="Proteomes" id="UP000525298"/>
    </source>
</evidence>
<evidence type="ECO:0000256" key="1">
    <source>
        <dbReference type="ARBA" id="ARBA00004429"/>
    </source>
</evidence>
<dbReference type="PANTHER" id="PTHR35011">
    <property type="entry name" value="2,3-DIKETO-L-GULONATE TRAP TRANSPORTER SMALL PERMEASE PROTEIN YIAM"/>
    <property type="match status" value="1"/>
</dbReference>
<gene>
    <name evidence="11" type="ORF">HNR65_000669</name>
</gene>
<evidence type="ECO:0000256" key="8">
    <source>
        <dbReference type="ARBA" id="ARBA00038436"/>
    </source>
</evidence>
<keyword evidence="7 9" id="KW-0472">Membrane</keyword>
<evidence type="ECO:0000256" key="5">
    <source>
        <dbReference type="ARBA" id="ARBA00022692"/>
    </source>
</evidence>
<evidence type="ECO:0000256" key="3">
    <source>
        <dbReference type="ARBA" id="ARBA00022475"/>
    </source>
</evidence>
<accession>A0A7W0C749</accession>
<keyword evidence="6 9" id="KW-1133">Transmembrane helix</keyword>
<comment type="subcellular location">
    <subcellularLocation>
        <location evidence="1">Cell inner membrane</location>
        <topology evidence="1">Multi-pass membrane protein</topology>
    </subcellularLocation>
</comment>
<dbReference type="RefSeq" id="WP_181550004.1">
    <property type="nucleotide sequence ID" value="NZ_JACDUS010000001.1"/>
</dbReference>
<keyword evidence="4" id="KW-0997">Cell inner membrane</keyword>
<evidence type="ECO:0000256" key="2">
    <source>
        <dbReference type="ARBA" id="ARBA00022448"/>
    </source>
</evidence>
<keyword evidence="2" id="KW-0813">Transport</keyword>
<proteinExistence type="inferred from homology"/>
<evidence type="ECO:0000256" key="4">
    <source>
        <dbReference type="ARBA" id="ARBA00022519"/>
    </source>
</evidence>
<feature type="transmembrane region" description="Helical" evidence="9">
    <location>
        <begin position="91"/>
        <end position="109"/>
    </location>
</feature>
<protein>
    <submittedName>
        <fullName evidence="11">TRAP-type mannitol/chloroaromatic compound transport system permease small subunit</fullName>
    </submittedName>
</protein>
<comment type="caution">
    <text evidence="11">The sequence shown here is derived from an EMBL/GenBank/DDBJ whole genome shotgun (WGS) entry which is preliminary data.</text>
</comment>
<keyword evidence="3" id="KW-1003">Cell membrane</keyword>
<sequence>MVVINKIIRVIDWINEKISKAVSFLVFALILTLTYEVIARYFFGSPTQWSLNLTYFICSFFLILTMGYTWQCGEHVGVDLLSSKLPRRVGALLNVIFILGLFFLTWTNIGRVMYNDMLRSWALQERSTIGAMPPVYPYKTWIFAGVALLLLQGVSQLLKEIQVMLGRDRQS</sequence>
<feature type="transmembrane region" description="Helical" evidence="9">
    <location>
        <begin position="21"/>
        <end position="43"/>
    </location>
</feature>
<dbReference type="Proteomes" id="UP000525298">
    <property type="component" value="Unassembled WGS sequence"/>
</dbReference>
<evidence type="ECO:0000313" key="11">
    <source>
        <dbReference type="EMBL" id="MBA2880362.1"/>
    </source>
</evidence>
<organism evidence="11 12">
    <name type="scientific">Desulfosalsimonas propionicica</name>
    <dbReference type="NCBI Taxonomy" id="332175"/>
    <lineage>
        <taxon>Bacteria</taxon>
        <taxon>Pseudomonadati</taxon>
        <taxon>Thermodesulfobacteriota</taxon>
        <taxon>Desulfobacteria</taxon>
        <taxon>Desulfobacterales</taxon>
        <taxon>Desulfosalsimonadaceae</taxon>
        <taxon>Desulfosalsimonas</taxon>
    </lineage>
</organism>
<comment type="similarity">
    <text evidence="8">Belongs to the TRAP transporter small permease family.</text>
</comment>
<feature type="transmembrane region" description="Helical" evidence="9">
    <location>
        <begin position="140"/>
        <end position="158"/>
    </location>
</feature>
<keyword evidence="5 9" id="KW-0812">Transmembrane</keyword>
<dbReference type="PANTHER" id="PTHR35011:SF4">
    <property type="entry name" value="SLL1102 PROTEIN"/>
    <property type="match status" value="1"/>
</dbReference>
<evidence type="ECO:0000256" key="9">
    <source>
        <dbReference type="SAM" id="Phobius"/>
    </source>
</evidence>
<dbReference type="InterPro" id="IPR007387">
    <property type="entry name" value="TRAP_DctQ"/>
</dbReference>
<keyword evidence="12" id="KW-1185">Reference proteome</keyword>